<evidence type="ECO:0000313" key="1">
    <source>
        <dbReference type="EMBL" id="KAI3796504.1"/>
    </source>
</evidence>
<reference evidence="2" key="1">
    <citation type="journal article" date="2022" name="Mol. Ecol. Resour.">
        <title>The genomes of chicory, endive, great burdock and yacon provide insights into Asteraceae palaeo-polyploidization history and plant inulin production.</title>
        <authorList>
            <person name="Fan W."/>
            <person name="Wang S."/>
            <person name="Wang H."/>
            <person name="Wang A."/>
            <person name="Jiang F."/>
            <person name="Liu H."/>
            <person name="Zhao H."/>
            <person name="Xu D."/>
            <person name="Zhang Y."/>
        </authorList>
    </citation>
    <scope>NUCLEOTIDE SEQUENCE [LARGE SCALE GENOMIC DNA]</scope>
    <source>
        <strain evidence="2">cv. Yunnan</strain>
    </source>
</reference>
<protein>
    <submittedName>
        <fullName evidence="1">Uncharacterized protein</fullName>
    </submittedName>
</protein>
<evidence type="ECO:0000313" key="2">
    <source>
        <dbReference type="Proteomes" id="UP001056120"/>
    </source>
</evidence>
<name>A0ACB9HLB2_9ASTR</name>
<proteinExistence type="predicted"/>
<reference evidence="1 2" key="2">
    <citation type="journal article" date="2022" name="Mol. Ecol. Resour.">
        <title>The genomes of chicory, endive, great burdock and yacon provide insights into Asteraceae paleo-polyploidization history and plant inulin production.</title>
        <authorList>
            <person name="Fan W."/>
            <person name="Wang S."/>
            <person name="Wang H."/>
            <person name="Wang A."/>
            <person name="Jiang F."/>
            <person name="Liu H."/>
            <person name="Zhao H."/>
            <person name="Xu D."/>
            <person name="Zhang Y."/>
        </authorList>
    </citation>
    <scope>NUCLEOTIDE SEQUENCE [LARGE SCALE GENOMIC DNA]</scope>
    <source>
        <strain evidence="2">cv. Yunnan</strain>
        <tissue evidence="1">Leaves</tissue>
    </source>
</reference>
<accession>A0ACB9HLB2</accession>
<gene>
    <name evidence="1" type="ORF">L1987_39176</name>
</gene>
<comment type="caution">
    <text evidence="1">The sequence shown here is derived from an EMBL/GenBank/DDBJ whole genome shotgun (WGS) entry which is preliminary data.</text>
</comment>
<dbReference type="Proteomes" id="UP001056120">
    <property type="component" value="Linkage Group LG12"/>
</dbReference>
<keyword evidence="2" id="KW-1185">Reference proteome</keyword>
<organism evidence="1 2">
    <name type="scientific">Smallanthus sonchifolius</name>
    <dbReference type="NCBI Taxonomy" id="185202"/>
    <lineage>
        <taxon>Eukaryota</taxon>
        <taxon>Viridiplantae</taxon>
        <taxon>Streptophyta</taxon>
        <taxon>Embryophyta</taxon>
        <taxon>Tracheophyta</taxon>
        <taxon>Spermatophyta</taxon>
        <taxon>Magnoliopsida</taxon>
        <taxon>eudicotyledons</taxon>
        <taxon>Gunneridae</taxon>
        <taxon>Pentapetalae</taxon>
        <taxon>asterids</taxon>
        <taxon>campanulids</taxon>
        <taxon>Asterales</taxon>
        <taxon>Asteraceae</taxon>
        <taxon>Asteroideae</taxon>
        <taxon>Heliantheae alliance</taxon>
        <taxon>Millerieae</taxon>
        <taxon>Smallanthus</taxon>
    </lineage>
</organism>
<sequence>MAKPLLKSRTILEPIAQFNPSSASIRSLALFSTSPDYAVESIHVFGEIEKILVVSDGFIHFVDLELIKPVKKIGALKGVSVVARRLRSDVNEGFSKLIVGGGGDAIGGSGSSFLQRLGGGGGVGGRVNGGGGGGNDLPIDDNCVFAAAVGKKLILVGLVGRSNESYDSVAGSLVTLREIACVDLVWVNDSIVTGCSSGYYLCSCVTGQCGLIFSFPDVSSTPRLKVLKKDYKILMLVDNVGIVVDSHGQPVGGSLVFHGSPDGIGEMGS</sequence>
<dbReference type="EMBL" id="CM042029">
    <property type="protein sequence ID" value="KAI3796504.1"/>
    <property type="molecule type" value="Genomic_DNA"/>
</dbReference>